<evidence type="ECO:0000259" key="1">
    <source>
        <dbReference type="PROSITE" id="PS50943"/>
    </source>
</evidence>
<reference evidence="2" key="1">
    <citation type="submission" date="2015-09" db="EMBL/GenBank/DDBJ databases">
        <authorList>
            <consortium name="Pathogen Informatics"/>
        </authorList>
    </citation>
    <scope>NUCLEOTIDE SEQUENCE</scope>
    <source>
        <strain evidence="2">2789STDY5834896</strain>
    </source>
</reference>
<dbReference type="GO" id="GO:0003677">
    <property type="term" value="F:DNA binding"/>
    <property type="evidence" value="ECO:0007669"/>
    <property type="project" value="InterPro"/>
</dbReference>
<dbReference type="PROSITE" id="PS50943">
    <property type="entry name" value="HTH_CROC1"/>
    <property type="match status" value="1"/>
</dbReference>
<protein>
    <submittedName>
        <fullName evidence="2">Helix-turn-helix</fullName>
    </submittedName>
</protein>
<dbReference type="InterPro" id="IPR001387">
    <property type="entry name" value="Cro/C1-type_HTH"/>
</dbReference>
<gene>
    <name evidence="2" type="ORF">SAMEA3545359_01333</name>
</gene>
<proteinExistence type="predicted"/>
<dbReference type="Gene3D" id="1.10.260.40">
    <property type="entry name" value="lambda repressor-like DNA-binding domains"/>
    <property type="match status" value="1"/>
</dbReference>
<organism evidence="2">
    <name type="scientific">uncultured Anaerotruncus sp</name>
    <dbReference type="NCBI Taxonomy" id="905011"/>
    <lineage>
        <taxon>Bacteria</taxon>
        <taxon>Bacillati</taxon>
        <taxon>Bacillota</taxon>
        <taxon>Clostridia</taxon>
        <taxon>Eubacteriales</taxon>
        <taxon>Oscillospiraceae</taxon>
        <taxon>Anaerotruncus</taxon>
        <taxon>environmental samples</taxon>
    </lineage>
</organism>
<evidence type="ECO:0000313" key="2">
    <source>
        <dbReference type="EMBL" id="SCJ66692.1"/>
    </source>
</evidence>
<dbReference type="CDD" id="cd00093">
    <property type="entry name" value="HTH_XRE"/>
    <property type="match status" value="1"/>
</dbReference>
<dbReference type="AlphaFoldDB" id="A0A1C6I996"/>
<sequence>MVPGLLRSLIEKSGKTQLQIANELGLTQQRFNFYVTGKREPDNEMLKVIADYFGVTTDFLLGHAEAKKIDPSEDGSIDKVLRDHPELLGLREKLLQLSPEQLDKVESYLDFILAQDK</sequence>
<accession>A0A1C6I996</accession>
<dbReference type="InterPro" id="IPR010982">
    <property type="entry name" value="Lambda_DNA-bd_dom_sf"/>
</dbReference>
<dbReference type="Pfam" id="PF01381">
    <property type="entry name" value="HTH_3"/>
    <property type="match status" value="1"/>
</dbReference>
<dbReference type="EMBL" id="FMHG01000001">
    <property type="protein sequence ID" value="SCJ66692.1"/>
    <property type="molecule type" value="Genomic_DNA"/>
</dbReference>
<feature type="domain" description="HTH cro/C1-type" evidence="1">
    <location>
        <begin position="6"/>
        <end position="60"/>
    </location>
</feature>
<name>A0A1C6I996_9FIRM</name>
<dbReference type="SMART" id="SM00530">
    <property type="entry name" value="HTH_XRE"/>
    <property type="match status" value="1"/>
</dbReference>
<dbReference type="SUPFAM" id="SSF47413">
    <property type="entry name" value="lambda repressor-like DNA-binding domains"/>
    <property type="match status" value="1"/>
</dbReference>